<dbReference type="PROSITE" id="PS51819">
    <property type="entry name" value="VOC"/>
    <property type="match status" value="1"/>
</dbReference>
<reference evidence="2 3" key="1">
    <citation type="submission" date="2020-09" db="EMBL/GenBank/DDBJ databases">
        <title>Echinicola sp. CAU 1574 isolated from sand of Sido Beach.</title>
        <authorList>
            <person name="Kim W."/>
        </authorList>
    </citation>
    <scope>NUCLEOTIDE SEQUENCE [LARGE SCALE GENOMIC DNA]</scope>
    <source>
        <strain evidence="2 3">CAU 1574</strain>
    </source>
</reference>
<dbReference type="EMBL" id="JACYTQ010000007">
    <property type="protein sequence ID" value="MBD8490593.1"/>
    <property type="molecule type" value="Genomic_DNA"/>
</dbReference>
<keyword evidence="3" id="KW-1185">Reference proteome</keyword>
<dbReference type="Gene3D" id="3.10.180.10">
    <property type="entry name" value="2,3-Dihydroxybiphenyl 1,2-Dioxygenase, domain 1"/>
    <property type="match status" value="1"/>
</dbReference>
<evidence type="ECO:0000259" key="1">
    <source>
        <dbReference type="PROSITE" id="PS51819"/>
    </source>
</evidence>
<proteinExistence type="predicted"/>
<dbReference type="RefSeq" id="WP_192011466.1">
    <property type="nucleotide sequence ID" value="NZ_JACYTQ010000007.1"/>
</dbReference>
<evidence type="ECO:0000313" key="2">
    <source>
        <dbReference type="EMBL" id="MBD8490593.1"/>
    </source>
</evidence>
<dbReference type="InterPro" id="IPR037523">
    <property type="entry name" value="VOC_core"/>
</dbReference>
<dbReference type="InterPro" id="IPR029068">
    <property type="entry name" value="Glyas_Bleomycin-R_OHBP_Dase"/>
</dbReference>
<feature type="domain" description="VOC" evidence="1">
    <location>
        <begin position="2"/>
        <end position="122"/>
    </location>
</feature>
<sequence>MKFEHFAINVAQPKAMSDWYEKHIGLKVVMKKDQSPFMTFLADDSGTIMIEIYSNPKAPILDFENQHPLVVHLALVSEDPAVDRDRLMAAGAELLSDDILEDGSHLVMLKDPWGLALQLCKRAKPMLKS</sequence>
<comment type="caution">
    <text evidence="2">The sequence shown here is derived from an EMBL/GenBank/DDBJ whole genome shotgun (WGS) entry which is preliminary data.</text>
</comment>
<dbReference type="Proteomes" id="UP000647133">
    <property type="component" value="Unassembled WGS sequence"/>
</dbReference>
<accession>A0ABR9ART9</accession>
<name>A0ABR9ART9_9BACT</name>
<dbReference type="Pfam" id="PF00903">
    <property type="entry name" value="Glyoxalase"/>
    <property type="match status" value="1"/>
</dbReference>
<dbReference type="InterPro" id="IPR004360">
    <property type="entry name" value="Glyas_Fos-R_dOase_dom"/>
</dbReference>
<protein>
    <submittedName>
        <fullName evidence="2">VOC family protein</fullName>
    </submittedName>
</protein>
<evidence type="ECO:0000313" key="3">
    <source>
        <dbReference type="Proteomes" id="UP000647133"/>
    </source>
</evidence>
<dbReference type="SUPFAM" id="SSF54593">
    <property type="entry name" value="Glyoxalase/Bleomycin resistance protein/Dihydroxybiphenyl dioxygenase"/>
    <property type="match status" value="1"/>
</dbReference>
<organism evidence="2 3">
    <name type="scientific">Echinicola arenosa</name>
    <dbReference type="NCBI Taxonomy" id="2774144"/>
    <lineage>
        <taxon>Bacteria</taxon>
        <taxon>Pseudomonadati</taxon>
        <taxon>Bacteroidota</taxon>
        <taxon>Cytophagia</taxon>
        <taxon>Cytophagales</taxon>
        <taxon>Cyclobacteriaceae</taxon>
        <taxon>Echinicola</taxon>
    </lineage>
</organism>
<gene>
    <name evidence="2" type="ORF">IFO69_17705</name>
</gene>